<evidence type="ECO:0000313" key="11">
    <source>
        <dbReference type="Proteomes" id="UP001140011"/>
    </source>
</evidence>
<dbReference type="GO" id="GO:0006405">
    <property type="term" value="P:RNA export from nucleus"/>
    <property type="evidence" value="ECO:0007669"/>
    <property type="project" value="TreeGrafter"/>
</dbReference>
<keyword evidence="3" id="KW-0479">Metal-binding</keyword>
<feature type="compositionally biased region" description="Basic and acidic residues" evidence="8">
    <location>
        <begin position="1768"/>
        <end position="1780"/>
    </location>
</feature>
<feature type="region of interest" description="Disordered" evidence="8">
    <location>
        <begin position="1512"/>
        <end position="1571"/>
    </location>
</feature>
<protein>
    <recommendedName>
        <fullName evidence="9">RanBP2-type domain-containing protein</fullName>
    </recommendedName>
</protein>
<dbReference type="Gene3D" id="2.130.10.10">
    <property type="entry name" value="YVTN repeat-like/Quinoprotein amine dehydrogenase"/>
    <property type="match status" value="1"/>
</dbReference>
<dbReference type="GO" id="GO:0008270">
    <property type="term" value="F:zinc ion binding"/>
    <property type="evidence" value="ECO:0007669"/>
    <property type="project" value="UniProtKB-KW"/>
</dbReference>
<feature type="region of interest" description="Disordered" evidence="8">
    <location>
        <begin position="1625"/>
        <end position="1802"/>
    </location>
</feature>
<feature type="region of interest" description="Disordered" evidence="8">
    <location>
        <begin position="1878"/>
        <end position="1903"/>
    </location>
</feature>
<feature type="compositionally biased region" description="Polar residues" evidence="8">
    <location>
        <begin position="1692"/>
        <end position="1705"/>
    </location>
</feature>
<keyword evidence="5" id="KW-0862">Zinc</keyword>
<feature type="region of interest" description="Disordered" evidence="8">
    <location>
        <begin position="654"/>
        <end position="763"/>
    </location>
</feature>
<dbReference type="EMBL" id="JANBUH010000134">
    <property type="protein sequence ID" value="KAJ2754178.1"/>
    <property type="molecule type" value="Genomic_DNA"/>
</dbReference>
<dbReference type="InterPro" id="IPR001876">
    <property type="entry name" value="Znf_RanBP2"/>
</dbReference>
<reference evidence="10" key="1">
    <citation type="submission" date="2022-07" db="EMBL/GenBank/DDBJ databases">
        <title>Phylogenomic reconstructions and comparative analyses of Kickxellomycotina fungi.</title>
        <authorList>
            <person name="Reynolds N.K."/>
            <person name="Stajich J.E."/>
            <person name="Barry K."/>
            <person name="Grigoriev I.V."/>
            <person name="Crous P."/>
            <person name="Smith M.E."/>
        </authorList>
    </citation>
    <scope>NUCLEOTIDE SEQUENCE</scope>
    <source>
        <strain evidence="10">BCRC 34297</strain>
    </source>
</reference>
<comment type="subcellular location">
    <subcellularLocation>
        <location evidence="1">Nucleus</location>
    </subcellularLocation>
</comment>
<keyword evidence="2" id="KW-0813">Transport</keyword>
<comment type="caution">
    <text evidence="10">The sequence shown here is derived from an EMBL/GenBank/DDBJ whole genome shotgun (WGS) entry which is preliminary data.</text>
</comment>
<evidence type="ECO:0000256" key="3">
    <source>
        <dbReference type="ARBA" id="ARBA00022723"/>
    </source>
</evidence>
<feature type="region of interest" description="Disordered" evidence="8">
    <location>
        <begin position="1254"/>
        <end position="1288"/>
    </location>
</feature>
<feature type="non-terminal residue" evidence="10">
    <location>
        <position position="1"/>
    </location>
</feature>
<gene>
    <name evidence="10" type="ORF">GGI19_002585</name>
</gene>
<keyword evidence="11" id="KW-1185">Reference proteome</keyword>
<keyword evidence="4 7" id="KW-0863">Zinc-finger</keyword>
<proteinExistence type="predicted"/>
<dbReference type="GO" id="GO:0008139">
    <property type="term" value="F:nuclear localization sequence binding"/>
    <property type="evidence" value="ECO:0007669"/>
    <property type="project" value="TreeGrafter"/>
</dbReference>
<dbReference type="InterPro" id="IPR015943">
    <property type="entry name" value="WD40/YVTN_repeat-like_dom_sf"/>
</dbReference>
<dbReference type="Pfam" id="PF16755">
    <property type="entry name" value="Beta-prop_NUP159_NUP214"/>
    <property type="match status" value="1"/>
</dbReference>
<feature type="region of interest" description="Disordered" evidence="8">
    <location>
        <begin position="1018"/>
        <end position="1069"/>
    </location>
</feature>
<evidence type="ECO:0000256" key="6">
    <source>
        <dbReference type="ARBA" id="ARBA00023242"/>
    </source>
</evidence>
<feature type="compositionally biased region" description="Polar residues" evidence="8">
    <location>
        <begin position="1783"/>
        <end position="1802"/>
    </location>
</feature>
<feature type="compositionally biased region" description="Acidic residues" evidence="8">
    <location>
        <begin position="1536"/>
        <end position="1553"/>
    </location>
</feature>
<evidence type="ECO:0000256" key="4">
    <source>
        <dbReference type="ARBA" id="ARBA00022771"/>
    </source>
</evidence>
<feature type="compositionally biased region" description="Basic and acidic residues" evidence="8">
    <location>
        <begin position="1674"/>
        <end position="1688"/>
    </location>
</feature>
<dbReference type="GO" id="GO:0017056">
    <property type="term" value="F:structural constituent of nuclear pore"/>
    <property type="evidence" value="ECO:0007669"/>
    <property type="project" value="TreeGrafter"/>
</dbReference>
<name>A0A9W8LBR8_9FUNG</name>
<feature type="domain" description="RanBP2-type" evidence="9">
    <location>
        <begin position="1286"/>
        <end position="1319"/>
    </location>
</feature>
<dbReference type="PANTHER" id="PTHR23193">
    <property type="entry name" value="NUCLEAR PORE COMPLEX PROTEIN NUP"/>
    <property type="match status" value="1"/>
</dbReference>
<evidence type="ECO:0000259" key="9">
    <source>
        <dbReference type="PROSITE" id="PS50199"/>
    </source>
</evidence>
<accession>A0A9W8LBR8</accession>
<dbReference type="GO" id="GO:0006606">
    <property type="term" value="P:protein import into nucleus"/>
    <property type="evidence" value="ECO:0007669"/>
    <property type="project" value="TreeGrafter"/>
</dbReference>
<dbReference type="PANTHER" id="PTHR23193:SF23">
    <property type="entry name" value="NUCLEAR PORE COMPLEX PROTEIN NUP153"/>
    <property type="match status" value="1"/>
</dbReference>
<evidence type="ECO:0000256" key="7">
    <source>
        <dbReference type="PROSITE-ProRule" id="PRU00322"/>
    </source>
</evidence>
<keyword evidence="6" id="KW-0539">Nucleus</keyword>
<dbReference type="Proteomes" id="UP001140011">
    <property type="component" value="Unassembled WGS sequence"/>
</dbReference>
<feature type="domain" description="RanBP2-type" evidence="9">
    <location>
        <begin position="1470"/>
        <end position="1500"/>
    </location>
</feature>
<dbReference type="Pfam" id="PF00641">
    <property type="entry name" value="Zn_ribbon_RanBP"/>
    <property type="match status" value="1"/>
</dbReference>
<evidence type="ECO:0000256" key="8">
    <source>
        <dbReference type="SAM" id="MobiDB-lite"/>
    </source>
</evidence>
<feature type="compositionally biased region" description="Polar residues" evidence="8">
    <location>
        <begin position="1889"/>
        <end position="1902"/>
    </location>
</feature>
<dbReference type="InterPro" id="IPR039462">
    <property type="entry name" value="Nup159/Nup146_N"/>
</dbReference>
<feature type="compositionally biased region" description="Polar residues" evidence="8">
    <location>
        <begin position="1406"/>
        <end position="1415"/>
    </location>
</feature>
<dbReference type="SUPFAM" id="SSF117289">
    <property type="entry name" value="Nucleoporin domain"/>
    <property type="match status" value="1"/>
</dbReference>
<dbReference type="GO" id="GO:0005643">
    <property type="term" value="C:nuclear pore"/>
    <property type="evidence" value="ECO:0007669"/>
    <property type="project" value="TreeGrafter"/>
</dbReference>
<feature type="compositionally biased region" description="Acidic residues" evidence="8">
    <location>
        <begin position="1742"/>
        <end position="1756"/>
    </location>
</feature>
<dbReference type="InterPro" id="IPR026054">
    <property type="entry name" value="Nucleoporin"/>
</dbReference>
<evidence type="ECO:0000256" key="2">
    <source>
        <dbReference type="ARBA" id="ARBA00022448"/>
    </source>
</evidence>
<feature type="region of interest" description="Disordered" evidence="8">
    <location>
        <begin position="1382"/>
        <end position="1422"/>
    </location>
</feature>
<evidence type="ECO:0000313" key="10">
    <source>
        <dbReference type="EMBL" id="KAJ2754178.1"/>
    </source>
</evidence>
<evidence type="ECO:0000256" key="1">
    <source>
        <dbReference type="ARBA" id="ARBA00004123"/>
    </source>
</evidence>
<dbReference type="Gene3D" id="4.10.1060.10">
    <property type="entry name" value="Zinc finger, RanBP2-type"/>
    <property type="match status" value="2"/>
</dbReference>
<feature type="compositionally biased region" description="Basic and acidic residues" evidence="8">
    <location>
        <begin position="735"/>
        <end position="763"/>
    </location>
</feature>
<organism evidence="10 11">
    <name type="scientific">Coemansia pectinata</name>
    <dbReference type="NCBI Taxonomy" id="1052879"/>
    <lineage>
        <taxon>Eukaryota</taxon>
        <taxon>Fungi</taxon>
        <taxon>Fungi incertae sedis</taxon>
        <taxon>Zoopagomycota</taxon>
        <taxon>Kickxellomycotina</taxon>
        <taxon>Kickxellomycetes</taxon>
        <taxon>Kickxellales</taxon>
        <taxon>Kickxellaceae</taxon>
        <taxon>Coemansia</taxon>
    </lineage>
</organism>
<evidence type="ECO:0000256" key="5">
    <source>
        <dbReference type="ARBA" id="ARBA00022833"/>
    </source>
</evidence>
<dbReference type="OrthoDB" id="248320at2759"/>
<sequence length="1941" mass="201867">MPPLAMASVAEITKYVEREAQAVDIVHSHVNDNTCLRISDQPFSANRRDTPAYVKLLAISNTYGYIVAGTPTGLSVFTTSDAEAELAKGESRGTNTAVSLSARKEIDLSRFGQPTHVGISADELQVLVATISGKILVFSAASLLHSSGDTAPIISIAVGKEIRDMRANPQELPTAVAVLTLDGDVFIADLAEGSLKKIVSSGGTPITAICWSRKGKQIVCGDTNATLTQRLPTDGTIKRTIKPQADDGGIADGSAILAVDWIDTYTFFAVYGLTPDGTFTPGSGGGGNGSNDEDDGFEHNMTSAYVITQASKLAPMQWLCVEDPCSSMMCPTRYPGFHIASISDWGTSAQNILIMAGTSSDATMTIGQARGTDSSPELEWAMWDIDGAMAVMPLSAIATDFNDSADTYPIGMAVDYTCKRDLPPVLDDGDRVKPVPVLWVLNTDACLLGYHIYNTYEMKRGTRCPLMVDQVKPLPGAAKSESTLTQAVVEPAKTTPFGSAKAFGSAAGSGSTGAFGALAKPSSSTSGLFGSSSGSTAFGMSGTITPIVKPPTTLGVTGQHVFGSTSKSSAATPAFGGFGGTALSAGKSIFDAPASGSSIFGTGDKAKTASAFGGFGSTALSAGKSIFDAPASGSSIFDGNDKAKTASPFGVAPTIGLPGPSKSTTAQPLLAPSGFGKSQVKDLSAKPSDNTPAPVSFGSAPKPSFGPSMGSPTSNLFDSVKKPLPSFAPATNTKLADKERLENEKRKEDEKRKDDEKRKEVAHAQEAARALELERRNEQAQLDALEREREERTQALIDQQYIATCNSFDRDLKALAASVKDTESAIACARSACLPPIPLNTTVQSVAAMAGNAKPLTIEDSKSWINIADVLLEALHVSHDELRASQKSVNKQMSGFLKTETKRDEISRILDSATSTMPLLNATTGGGGLNSLLRDSQRRLKSTFAQIRNRSADVEQVVRAKASPVESTVNDLPLSRQGSNVDSVQRMLLNVTQTLHQRNLDLEKLAKLVDDMAIGGSVEHSHRRESKAPLPPAPATSLLARRGSRTQSTGGVDPGSLRTAAAGIPWSPDALPLNTSSFGRREGGFGLSSEDLVAHDGSVDMAPVAPQQSLGYPRQSTISSLPGKPNAIGTNPNFPNSLVRELVPRSSKVNRKASLVLDGESAALGQEISDDASLAPTLALSGAAASLQARKQRSMVRDALTHSARTAALIHSPELTATRAYKLGSLSSSIVPEPVPMPNLERYVQAFGKLKLAEPAPSPKPEPEAQKTPPVPAFGSVAPPTESTSSSGRELAEWQCSICDLKSPDSAVACIVCEHPRPGIQPAPPTSLFKASMPPPATFSGFKPSGGLSLTHLGAAAPESSSSSTSAPFGAPILSFSSFVPPTSANTEPTATPTPAFSGFRPSGGFSLTQSSAPSSGPGLSFGTATRQAPLFGAFVPPSGMAPLASAAASTNFGTSPVTSQETIPIPASEEGEQWICDDCELKSPAHATVCIVCEAPRPSARAAIQAADLNAGDDSSAEADVGSFDDHLSAPGDSDASEDSGAEDGYSEDEDEGAHSDGSVEDPESNLANDEELERELDAAKMDVEANSGDILEFGLDAGDMSGTNPASHPVLSYADAAKVALADHGGEEPALEDNTIPAPDHLDDIGQAPADTGNGEAPTELEPATPGSVQLGEHDQEHDHDHDSDGFVHVSQQEPELQSQAGVSQDDGDDVLSVLASETSLDTPTDMAPSTGEHVSDMASDLDDISQDPSETSDTESKILAAVSDELDRGIPEEHTPVSEEPQQSIESVTGSESELSSQHPLLDTHLVHFLSSVSIAQIVDQALGCHASTPEPVVMVLEEPDSVAAVNDGAVAPESAKADAESEVEVAEEAHALQSLTVLPPGDSDATPSPATDADSTSPLRVIAEQQDEAAPAFALDDLATGIESALGDMNTAEDDSS</sequence>
<feature type="compositionally biased region" description="Acidic residues" evidence="8">
    <location>
        <begin position="1560"/>
        <end position="1571"/>
    </location>
</feature>
<dbReference type="SMART" id="SM00547">
    <property type="entry name" value="ZnF_RBZ"/>
    <property type="match status" value="2"/>
</dbReference>
<feature type="compositionally biased region" description="Low complexity" evidence="8">
    <location>
        <begin position="1382"/>
        <end position="1396"/>
    </location>
</feature>
<dbReference type="PROSITE" id="PS50199">
    <property type="entry name" value="ZF_RANBP2_2"/>
    <property type="match status" value="2"/>
</dbReference>